<dbReference type="InterPro" id="IPR007138">
    <property type="entry name" value="ABM_dom"/>
</dbReference>
<protein>
    <recommendedName>
        <fullName evidence="1">ABM domain-containing protein</fullName>
    </recommendedName>
</protein>
<keyword evidence="3" id="KW-1185">Reference proteome</keyword>
<evidence type="ECO:0000259" key="1">
    <source>
        <dbReference type="PROSITE" id="PS51725"/>
    </source>
</evidence>
<reference evidence="2 3" key="1">
    <citation type="submission" date="2015-09" db="EMBL/GenBank/DDBJ databases">
        <title>Complete genome sequence of a benzo[a]pyrene-degrading bacterium Altererythrobacter epoxidivorans CGMCC 1.7731T.</title>
        <authorList>
            <person name="Li Z."/>
            <person name="Cheng H."/>
            <person name="Huo Y."/>
            <person name="Xu X."/>
        </authorList>
    </citation>
    <scope>NUCLEOTIDE SEQUENCE [LARGE SCALE GENOMIC DNA]</scope>
    <source>
        <strain evidence="2 3">CGMCC 1.7731</strain>
    </source>
</reference>
<organism evidence="2 3">
    <name type="scientific">Altererythrobacter epoxidivorans</name>
    <dbReference type="NCBI Taxonomy" id="361183"/>
    <lineage>
        <taxon>Bacteria</taxon>
        <taxon>Pseudomonadati</taxon>
        <taxon>Pseudomonadota</taxon>
        <taxon>Alphaproteobacteria</taxon>
        <taxon>Sphingomonadales</taxon>
        <taxon>Erythrobacteraceae</taxon>
        <taxon>Altererythrobacter</taxon>
    </lineage>
</organism>
<evidence type="ECO:0000313" key="2">
    <source>
        <dbReference type="EMBL" id="ALE15910.1"/>
    </source>
</evidence>
<dbReference type="PROSITE" id="PS51725">
    <property type="entry name" value="ABM"/>
    <property type="match status" value="1"/>
</dbReference>
<dbReference type="OrthoDB" id="287932at2"/>
<gene>
    <name evidence="2" type="ORF">AMC99_00600</name>
</gene>
<evidence type="ECO:0000313" key="3">
    <source>
        <dbReference type="Proteomes" id="UP000057938"/>
    </source>
</evidence>
<dbReference type="SUPFAM" id="SSF54909">
    <property type="entry name" value="Dimeric alpha+beta barrel"/>
    <property type="match status" value="1"/>
</dbReference>
<dbReference type="RefSeq" id="WP_061922562.1">
    <property type="nucleotide sequence ID" value="NZ_CP012669.1"/>
</dbReference>
<name>A0A0M4M6K4_9SPHN</name>
<dbReference type="EMBL" id="CP012669">
    <property type="protein sequence ID" value="ALE15910.1"/>
    <property type="molecule type" value="Genomic_DNA"/>
</dbReference>
<dbReference type="AlphaFoldDB" id="A0A0M4M6K4"/>
<dbReference type="Gene3D" id="3.30.70.100">
    <property type="match status" value="1"/>
</dbReference>
<dbReference type="PANTHER" id="PTHR33336">
    <property type="entry name" value="QUINOL MONOOXYGENASE YGIN-RELATED"/>
    <property type="match status" value="1"/>
</dbReference>
<dbReference type="STRING" id="361183.AMC99_00600"/>
<dbReference type="Pfam" id="PF03992">
    <property type="entry name" value="ABM"/>
    <property type="match status" value="1"/>
</dbReference>
<dbReference type="InterPro" id="IPR011008">
    <property type="entry name" value="Dimeric_a/b-barrel"/>
</dbReference>
<feature type="domain" description="ABM" evidence="1">
    <location>
        <begin position="2"/>
        <end position="91"/>
    </location>
</feature>
<dbReference type="InterPro" id="IPR050744">
    <property type="entry name" value="AI-2_Isomerase_LsrG"/>
</dbReference>
<dbReference type="PATRIC" id="fig|361183.4.peg.591"/>
<dbReference type="GO" id="GO:0003824">
    <property type="term" value="F:catalytic activity"/>
    <property type="evidence" value="ECO:0007669"/>
    <property type="project" value="TreeGrafter"/>
</dbReference>
<proteinExistence type="predicted"/>
<dbReference type="KEGG" id="aep:AMC99_00600"/>
<dbReference type="PANTHER" id="PTHR33336:SF15">
    <property type="entry name" value="ABM DOMAIN-CONTAINING PROTEIN"/>
    <property type="match status" value="1"/>
</dbReference>
<sequence length="99" mass="11235">MILVLGTVRLAPDNLERARAAMDAVISASRAEDGCIAYSYAQDVLDPTIVHVVEKWRDRETLDAHFRTPHLQEWRATWDDIGITDRKLTIFDIDEGSPI</sequence>
<dbReference type="Proteomes" id="UP000057938">
    <property type="component" value="Chromosome"/>
</dbReference>
<accession>A0A0M4M6K4</accession>